<reference evidence="7 8" key="1">
    <citation type="submission" date="2013-09" db="EMBL/GenBank/DDBJ databases">
        <title>Whole genome shotgun sequence of Novosphingobium tardaugens NBRC 16725.</title>
        <authorList>
            <person name="Isaki S."/>
            <person name="Hosoyama A."/>
            <person name="Tsuchikane K."/>
            <person name="Katsumata H."/>
            <person name="Ando Y."/>
            <person name="Yamazaki S."/>
            <person name="Fujita N."/>
        </authorList>
    </citation>
    <scope>NUCLEOTIDE SEQUENCE [LARGE SCALE GENOMIC DNA]</scope>
    <source>
        <strain evidence="7 8">NBRC 16725</strain>
    </source>
</reference>
<evidence type="ECO:0000313" key="8">
    <source>
        <dbReference type="Proteomes" id="UP000016568"/>
    </source>
</evidence>
<comment type="caution">
    <text evidence="7">The sequence shown here is derived from an EMBL/GenBank/DDBJ whole genome shotgun (WGS) entry which is preliminary data.</text>
</comment>
<evidence type="ECO:0000256" key="5">
    <source>
        <dbReference type="SAM" id="MobiDB-lite"/>
    </source>
</evidence>
<proteinExistence type="predicted"/>
<feature type="DNA-binding region" description="H-T-H motif" evidence="4">
    <location>
        <begin position="45"/>
        <end position="64"/>
    </location>
</feature>
<dbReference type="GO" id="GO:0003700">
    <property type="term" value="F:DNA-binding transcription factor activity"/>
    <property type="evidence" value="ECO:0007669"/>
    <property type="project" value="TreeGrafter"/>
</dbReference>
<dbReference type="EMBL" id="BASZ01000007">
    <property type="protein sequence ID" value="GAD50093.1"/>
    <property type="molecule type" value="Genomic_DNA"/>
</dbReference>
<keyword evidence="2 4" id="KW-0238">DNA-binding</keyword>
<dbReference type="InterPro" id="IPR009057">
    <property type="entry name" value="Homeodomain-like_sf"/>
</dbReference>
<evidence type="ECO:0000256" key="3">
    <source>
        <dbReference type="ARBA" id="ARBA00023163"/>
    </source>
</evidence>
<keyword evidence="8" id="KW-1185">Reference proteome</keyword>
<evidence type="ECO:0000256" key="1">
    <source>
        <dbReference type="ARBA" id="ARBA00023015"/>
    </source>
</evidence>
<evidence type="ECO:0000259" key="6">
    <source>
        <dbReference type="PROSITE" id="PS50977"/>
    </source>
</evidence>
<dbReference type="eggNOG" id="COG1309">
    <property type="taxonomic scope" value="Bacteria"/>
</dbReference>
<dbReference type="SUPFAM" id="SSF46689">
    <property type="entry name" value="Homeodomain-like"/>
    <property type="match status" value="1"/>
</dbReference>
<dbReference type="AlphaFoldDB" id="U3A5R4"/>
<accession>U3A5R4</accession>
<dbReference type="Pfam" id="PF00440">
    <property type="entry name" value="TetR_N"/>
    <property type="match status" value="1"/>
</dbReference>
<protein>
    <submittedName>
        <fullName evidence="7">Putative TetR family transcriptional regulator</fullName>
    </submittedName>
</protein>
<dbReference type="GO" id="GO:0000976">
    <property type="term" value="F:transcription cis-regulatory region binding"/>
    <property type="evidence" value="ECO:0007669"/>
    <property type="project" value="TreeGrafter"/>
</dbReference>
<dbReference type="OrthoDB" id="9811084at2"/>
<dbReference type="PROSITE" id="PS50977">
    <property type="entry name" value="HTH_TETR_2"/>
    <property type="match status" value="1"/>
</dbReference>
<evidence type="ECO:0000256" key="2">
    <source>
        <dbReference type="ARBA" id="ARBA00023125"/>
    </source>
</evidence>
<sequence length="226" mass="24802">MEGVQPDTAARAQTRPLTDRQRERRAGILKATNALLVRHGYDAVSMRAIAQAAGVAERTLFNIYSSKDALVATCARERTEGIIQEAWEKAADPGIGFVLSLCETLSWRTLEQPDVARALAPVLVQHADTVGLQDVYHRYVGRALDELARKGWLEQADIAMLTRLIGMRMVSAVALWAGRGIGDDALETHMRLAICEVLLPHARSDLHAWSQVEARRCVATLAAEPA</sequence>
<keyword evidence="3" id="KW-0804">Transcription</keyword>
<feature type="region of interest" description="Disordered" evidence="5">
    <location>
        <begin position="1"/>
        <end position="23"/>
    </location>
</feature>
<dbReference type="KEGG" id="ntd:EGO55_06300"/>
<dbReference type="InterPro" id="IPR050109">
    <property type="entry name" value="HTH-type_TetR-like_transc_reg"/>
</dbReference>
<dbReference type="Proteomes" id="UP000016568">
    <property type="component" value="Unassembled WGS sequence"/>
</dbReference>
<name>U3A5R4_9SPHN</name>
<keyword evidence="1" id="KW-0805">Transcription regulation</keyword>
<gene>
    <name evidence="7" type="ORF">NT2_07_00930</name>
</gene>
<organism evidence="7 8">
    <name type="scientific">Caenibius tardaugens NBRC 16725</name>
    <dbReference type="NCBI Taxonomy" id="1219035"/>
    <lineage>
        <taxon>Bacteria</taxon>
        <taxon>Pseudomonadati</taxon>
        <taxon>Pseudomonadota</taxon>
        <taxon>Alphaproteobacteria</taxon>
        <taxon>Sphingomonadales</taxon>
        <taxon>Erythrobacteraceae</taxon>
        <taxon>Caenibius</taxon>
    </lineage>
</organism>
<dbReference type="PANTHER" id="PTHR30055">
    <property type="entry name" value="HTH-TYPE TRANSCRIPTIONAL REGULATOR RUTR"/>
    <property type="match status" value="1"/>
</dbReference>
<evidence type="ECO:0000256" key="4">
    <source>
        <dbReference type="PROSITE-ProRule" id="PRU00335"/>
    </source>
</evidence>
<dbReference type="InterPro" id="IPR001647">
    <property type="entry name" value="HTH_TetR"/>
</dbReference>
<dbReference type="Gene3D" id="1.10.357.10">
    <property type="entry name" value="Tetracycline Repressor, domain 2"/>
    <property type="match status" value="1"/>
</dbReference>
<evidence type="ECO:0000313" key="7">
    <source>
        <dbReference type="EMBL" id="GAD50093.1"/>
    </source>
</evidence>
<dbReference type="PRINTS" id="PR00455">
    <property type="entry name" value="HTHTETR"/>
</dbReference>
<feature type="domain" description="HTH tetR-type" evidence="6">
    <location>
        <begin position="22"/>
        <end position="82"/>
    </location>
</feature>
<dbReference type="PANTHER" id="PTHR30055:SF234">
    <property type="entry name" value="HTH-TYPE TRANSCRIPTIONAL REGULATOR BETI"/>
    <property type="match status" value="1"/>
</dbReference>